<dbReference type="RefSeq" id="WP_317925717.1">
    <property type="nucleotide sequence ID" value="NZ_CP137524.1"/>
</dbReference>
<name>A0ABZ0KC69_STRC4</name>
<reference evidence="2 3" key="1">
    <citation type="journal article" date="2021" name="J. Microbiol. Biotechnol.">
        <title>An Efficient Markerless Deletion System Suitable for the Industrial Strains of Streptomyces.</title>
        <authorList>
            <person name="Dong J."/>
            <person name="Wei J."/>
            <person name="Li H."/>
            <person name="Zhao S."/>
            <person name="Guan W."/>
        </authorList>
    </citation>
    <scope>NUCLEOTIDE SEQUENCE [LARGE SCALE GENOMIC DNA]</scope>
    <source>
        <strain evidence="2 3">CICC 11043</strain>
    </source>
</reference>
<dbReference type="SUPFAM" id="SSF110296">
    <property type="entry name" value="Oligoxyloglucan reducing end-specific cellobiohydrolase"/>
    <property type="match status" value="1"/>
</dbReference>
<protein>
    <recommendedName>
        <fullName evidence="4">Exo-alpha-sialidase</fullName>
    </recommendedName>
</protein>
<feature type="region of interest" description="Disordered" evidence="1">
    <location>
        <begin position="95"/>
        <end position="122"/>
    </location>
</feature>
<gene>
    <name evidence="2" type="ORF">R5U08_14320</name>
</gene>
<proteinExistence type="predicted"/>
<evidence type="ECO:0008006" key="4">
    <source>
        <dbReference type="Google" id="ProtNLM"/>
    </source>
</evidence>
<evidence type="ECO:0000313" key="3">
    <source>
        <dbReference type="Proteomes" id="UP001305002"/>
    </source>
</evidence>
<organism evidence="2 3">
    <name type="scientific">Streptomyces coeruleorubidus</name>
    <dbReference type="NCBI Taxonomy" id="116188"/>
    <lineage>
        <taxon>Bacteria</taxon>
        <taxon>Bacillati</taxon>
        <taxon>Actinomycetota</taxon>
        <taxon>Actinomycetes</taxon>
        <taxon>Kitasatosporales</taxon>
        <taxon>Streptomycetaceae</taxon>
        <taxon>Streptomyces</taxon>
    </lineage>
</organism>
<keyword evidence="3" id="KW-1185">Reference proteome</keyword>
<evidence type="ECO:0000313" key="2">
    <source>
        <dbReference type="EMBL" id="WOT35236.1"/>
    </source>
</evidence>
<sequence length="122" mass="13074">MGDSRDDLMGAPGRGPVMAFLSWTAKDGLYGIDSSGGLNRSTDGGTTWKKVSILPGGRPQALTAVGAERVLAATRTGVFEKRLAVTFERRPLIRDGWSGGHHDEHGAHRAAHADVGRQRRAR</sequence>
<reference evidence="2 3" key="2">
    <citation type="journal article" date="2024" name="Microb. Biotechnol.">
        <title>The involvement of multiple ABC transporters in daunorubicin efflux in Streptomyces coeruleorubidus.</title>
        <authorList>
            <person name="Dong J."/>
            <person name="Ning J."/>
            <person name="Tian Y."/>
            <person name="Li H."/>
            <person name="Chen H."/>
            <person name="Guan W."/>
        </authorList>
    </citation>
    <scope>NUCLEOTIDE SEQUENCE [LARGE SCALE GENOMIC DNA]</scope>
    <source>
        <strain evidence="2 3">CICC 11043</strain>
    </source>
</reference>
<accession>A0ABZ0KC69</accession>
<dbReference type="EMBL" id="CP137524">
    <property type="protein sequence ID" value="WOT35236.1"/>
    <property type="molecule type" value="Genomic_DNA"/>
</dbReference>
<feature type="compositionally biased region" description="Basic and acidic residues" evidence="1">
    <location>
        <begin position="100"/>
        <end position="122"/>
    </location>
</feature>
<evidence type="ECO:0000256" key="1">
    <source>
        <dbReference type="SAM" id="MobiDB-lite"/>
    </source>
</evidence>
<dbReference type="Proteomes" id="UP001305002">
    <property type="component" value="Chromosome"/>
</dbReference>